<sequence>MKRVLLALTCGLCVALPAAAQFQKPEDAIKYRQGALTVMASHFGRIAAMASGRAPFDAKAAAENADIVATLSKLPWAGFAEGTDKGAPNRAKAEIWKESAKFKEGSDKMIAEVAKLETAAKAGNLDQIKVAVGEVGKSCKACHDNYRAEKYSAN</sequence>
<keyword evidence="4" id="KW-0249">Electron transport</keyword>
<comment type="PTM">
    <text evidence="7">Binds 1 heme group per subunit.</text>
</comment>
<dbReference type="InterPro" id="IPR010980">
    <property type="entry name" value="Cyt_c/b562"/>
</dbReference>
<dbReference type="RefSeq" id="WP_133703013.1">
    <property type="nucleotide sequence ID" value="NZ_SNXS01000007.1"/>
</dbReference>
<dbReference type="InterPro" id="IPR015984">
    <property type="entry name" value="Cyt_c_prime_subgr"/>
</dbReference>
<evidence type="ECO:0000256" key="8">
    <source>
        <dbReference type="SAM" id="SignalP"/>
    </source>
</evidence>
<keyword evidence="2 7" id="KW-0349">Heme</keyword>
<feature type="signal peptide" evidence="8">
    <location>
        <begin position="1"/>
        <end position="20"/>
    </location>
</feature>
<dbReference type="GO" id="GO:0020037">
    <property type="term" value="F:heme binding"/>
    <property type="evidence" value="ECO:0007669"/>
    <property type="project" value="InterPro"/>
</dbReference>
<evidence type="ECO:0000313" key="9">
    <source>
        <dbReference type="EMBL" id="TDP62550.1"/>
    </source>
</evidence>
<accession>A0A4R6QIA9</accession>
<dbReference type="InterPro" id="IPR002321">
    <property type="entry name" value="Cyt_c_II"/>
</dbReference>
<dbReference type="GO" id="GO:0022900">
    <property type="term" value="P:electron transport chain"/>
    <property type="evidence" value="ECO:0007669"/>
    <property type="project" value="InterPro"/>
</dbReference>
<dbReference type="GO" id="GO:0042597">
    <property type="term" value="C:periplasmic space"/>
    <property type="evidence" value="ECO:0007669"/>
    <property type="project" value="InterPro"/>
</dbReference>
<gene>
    <name evidence="9" type="ORF">DES47_107128</name>
</gene>
<dbReference type="GO" id="GO:0005506">
    <property type="term" value="F:iron ion binding"/>
    <property type="evidence" value="ECO:0007669"/>
    <property type="project" value="InterPro"/>
</dbReference>
<dbReference type="AlphaFoldDB" id="A0A4R6QIA9"/>
<protein>
    <submittedName>
        <fullName evidence="9">Cytochrome c556</fullName>
    </submittedName>
</protein>
<evidence type="ECO:0000256" key="2">
    <source>
        <dbReference type="ARBA" id="ARBA00022617"/>
    </source>
</evidence>
<keyword evidence="1" id="KW-0813">Transport</keyword>
<name>A0A4R6QIA9_9BURK</name>
<dbReference type="Gene3D" id="1.20.120.10">
    <property type="entry name" value="Cytochrome c/b562"/>
    <property type="match status" value="1"/>
</dbReference>
<dbReference type="PROSITE" id="PS51009">
    <property type="entry name" value="CYTCII"/>
    <property type="match status" value="1"/>
</dbReference>
<evidence type="ECO:0000256" key="6">
    <source>
        <dbReference type="PIRSR" id="PIRSR000027-1"/>
    </source>
</evidence>
<dbReference type="PRINTS" id="PR00608">
    <property type="entry name" value="CYTCHROMECII"/>
</dbReference>
<dbReference type="Proteomes" id="UP000295361">
    <property type="component" value="Unassembled WGS sequence"/>
</dbReference>
<dbReference type="GO" id="GO:0009055">
    <property type="term" value="F:electron transfer activity"/>
    <property type="evidence" value="ECO:0007669"/>
    <property type="project" value="InterPro"/>
</dbReference>
<keyword evidence="10" id="KW-1185">Reference proteome</keyword>
<comment type="caution">
    <text evidence="9">The sequence shown here is derived from an EMBL/GenBank/DDBJ whole genome shotgun (WGS) entry which is preliminary data.</text>
</comment>
<proteinExistence type="predicted"/>
<organism evidence="9 10">
    <name type="scientific">Roseateles toxinivorans</name>
    <dbReference type="NCBI Taxonomy" id="270368"/>
    <lineage>
        <taxon>Bacteria</taxon>
        <taxon>Pseudomonadati</taxon>
        <taxon>Pseudomonadota</taxon>
        <taxon>Betaproteobacteria</taxon>
        <taxon>Burkholderiales</taxon>
        <taxon>Sphaerotilaceae</taxon>
        <taxon>Roseateles</taxon>
    </lineage>
</organism>
<feature type="chain" id="PRO_5020434850" evidence="8">
    <location>
        <begin position="21"/>
        <end position="154"/>
    </location>
</feature>
<feature type="binding site" description="covalent" evidence="7">
    <location>
        <position position="139"/>
    </location>
    <ligand>
        <name>heme c</name>
        <dbReference type="ChEBI" id="CHEBI:61717"/>
    </ligand>
</feature>
<dbReference type="InParanoid" id="A0A4R6QIA9"/>
<dbReference type="InterPro" id="IPR012127">
    <property type="entry name" value="Cyt_c_prime"/>
</dbReference>
<dbReference type="SUPFAM" id="SSF47175">
    <property type="entry name" value="Cytochromes"/>
    <property type="match status" value="1"/>
</dbReference>
<dbReference type="EMBL" id="SNXS01000007">
    <property type="protein sequence ID" value="TDP62550.1"/>
    <property type="molecule type" value="Genomic_DNA"/>
</dbReference>
<evidence type="ECO:0000256" key="5">
    <source>
        <dbReference type="ARBA" id="ARBA00023004"/>
    </source>
</evidence>
<dbReference type="OrthoDB" id="5520910at2"/>
<feature type="binding site" description="covalent" evidence="7">
    <location>
        <position position="142"/>
    </location>
    <ligand>
        <name>heme c</name>
        <dbReference type="ChEBI" id="CHEBI:61717"/>
    </ligand>
</feature>
<feature type="binding site" description="axial binding residue" evidence="6">
    <location>
        <position position="143"/>
    </location>
    <ligand>
        <name>heme c</name>
        <dbReference type="ChEBI" id="CHEBI:61717"/>
    </ligand>
    <ligandPart>
        <name>Fe</name>
        <dbReference type="ChEBI" id="CHEBI:18248"/>
    </ligandPart>
</feature>
<dbReference type="Pfam" id="PF01322">
    <property type="entry name" value="Cytochrom_C_2"/>
    <property type="match status" value="1"/>
</dbReference>
<evidence type="ECO:0000256" key="7">
    <source>
        <dbReference type="PIRSR" id="PIRSR000027-2"/>
    </source>
</evidence>
<evidence type="ECO:0000256" key="1">
    <source>
        <dbReference type="ARBA" id="ARBA00022448"/>
    </source>
</evidence>
<keyword evidence="5 6" id="KW-0408">Iron</keyword>
<evidence type="ECO:0000256" key="4">
    <source>
        <dbReference type="ARBA" id="ARBA00022982"/>
    </source>
</evidence>
<keyword evidence="3 6" id="KW-0479">Metal-binding</keyword>
<evidence type="ECO:0000256" key="3">
    <source>
        <dbReference type="ARBA" id="ARBA00022723"/>
    </source>
</evidence>
<reference evidence="9 10" key="1">
    <citation type="submission" date="2019-03" db="EMBL/GenBank/DDBJ databases">
        <title>Genomic Encyclopedia of Type Strains, Phase IV (KMG-IV): sequencing the most valuable type-strain genomes for metagenomic binning, comparative biology and taxonomic classification.</title>
        <authorList>
            <person name="Goeker M."/>
        </authorList>
    </citation>
    <scope>NUCLEOTIDE SEQUENCE [LARGE SCALE GENOMIC DNA]</scope>
    <source>
        <strain evidence="9 10">DSM 16998</strain>
    </source>
</reference>
<dbReference type="PIRSF" id="PIRSF000027">
    <property type="entry name" value="Cytc_c_prime"/>
    <property type="match status" value="1"/>
</dbReference>
<keyword evidence="8" id="KW-0732">Signal</keyword>
<evidence type="ECO:0000313" key="10">
    <source>
        <dbReference type="Proteomes" id="UP000295361"/>
    </source>
</evidence>